<gene>
    <name evidence="4" type="ORF">HUG17_0197</name>
</gene>
<reference evidence="4" key="1">
    <citation type="submission" date="2020-06" db="EMBL/GenBank/DDBJ databases">
        <authorList>
            <person name="Ji K."/>
            <person name="Li J."/>
        </authorList>
    </citation>
    <scope>NUCLEOTIDE SEQUENCE</scope>
    <source>
        <strain evidence="4">JKM2019</strain>
        <tissue evidence="4">Whole body</tissue>
    </source>
</reference>
<dbReference type="PANTHER" id="PTHR45775:SF6">
    <property type="entry name" value="RAD, GEM_KIR FAMILY MEMBER 2, ISOFORM C"/>
    <property type="match status" value="1"/>
</dbReference>
<evidence type="ECO:0000256" key="1">
    <source>
        <dbReference type="ARBA" id="ARBA00008846"/>
    </source>
</evidence>
<evidence type="ECO:0000256" key="2">
    <source>
        <dbReference type="ARBA" id="ARBA00022553"/>
    </source>
</evidence>
<dbReference type="GO" id="GO:0003924">
    <property type="term" value="F:GTPase activity"/>
    <property type="evidence" value="ECO:0007669"/>
    <property type="project" value="InterPro"/>
</dbReference>
<evidence type="ECO:0000313" key="4">
    <source>
        <dbReference type="EMBL" id="KAH7644659.1"/>
    </source>
</evidence>
<reference evidence="4" key="2">
    <citation type="journal article" date="2021" name="World Allergy Organ. J.">
        <title>Chromosome-level assembly of Dermatophagoides farinae genome and transcriptome reveals two novel allergens Der f 37 and Der f 39.</title>
        <authorList>
            <person name="Chen J."/>
            <person name="Cai Z."/>
            <person name="Fan D."/>
            <person name="Hu J."/>
            <person name="Hou Y."/>
            <person name="He Y."/>
            <person name="Zhang Z."/>
            <person name="Zhao Z."/>
            <person name="Gao P."/>
            <person name="Hu W."/>
            <person name="Sun J."/>
            <person name="Li J."/>
            <person name="Ji K."/>
        </authorList>
    </citation>
    <scope>NUCLEOTIDE SEQUENCE</scope>
    <source>
        <strain evidence="4">JKM2019</strain>
    </source>
</reference>
<feature type="region of interest" description="Disordered" evidence="3">
    <location>
        <begin position="361"/>
        <end position="390"/>
    </location>
</feature>
<organism evidence="4">
    <name type="scientific">Dermatophagoides farinae</name>
    <name type="common">American house dust mite</name>
    <dbReference type="NCBI Taxonomy" id="6954"/>
    <lineage>
        <taxon>Eukaryota</taxon>
        <taxon>Metazoa</taxon>
        <taxon>Ecdysozoa</taxon>
        <taxon>Arthropoda</taxon>
        <taxon>Chelicerata</taxon>
        <taxon>Arachnida</taxon>
        <taxon>Acari</taxon>
        <taxon>Acariformes</taxon>
        <taxon>Sarcoptiformes</taxon>
        <taxon>Astigmata</taxon>
        <taxon>Psoroptidia</taxon>
        <taxon>Analgoidea</taxon>
        <taxon>Pyroglyphidae</taxon>
        <taxon>Dermatophagoidinae</taxon>
        <taxon>Dermatophagoides</taxon>
    </lineage>
</organism>
<comment type="caution">
    <text evidence="4">The sequence shown here is derived from an EMBL/GenBank/DDBJ whole genome shotgun (WGS) entry which is preliminary data.</text>
</comment>
<evidence type="ECO:0000256" key="3">
    <source>
        <dbReference type="SAM" id="MobiDB-lite"/>
    </source>
</evidence>
<dbReference type="InterPro" id="IPR051641">
    <property type="entry name" value="RGK_GTP-binding_reg"/>
</dbReference>
<accession>A0A9D4P6R0</accession>
<dbReference type="PROSITE" id="PS51419">
    <property type="entry name" value="RAB"/>
    <property type="match status" value="1"/>
</dbReference>
<dbReference type="GO" id="GO:0005886">
    <property type="term" value="C:plasma membrane"/>
    <property type="evidence" value="ECO:0007669"/>
    <property type="project" value="TreeGrafter"/>
</dbReference>
<dbReference type="GO" id="GO:0005246">
    <property type="term" value="F:calcium channel regulator activity"/>
    <property type="evidence" value="ECO:0007669"/>
    <property type="project" value="TreeGrafter"/>
</dbReference>
<dbReference type="SMART" id="SM00175">
    <property type="entry name" value="RAB"/>
    <property type="match status" value="1"/>
</dbReference>
<protein>
    <submittedName>
        <fullName evidence="4">Gtp-binding protein rem 1-like</fullName>
    </submittedName>
</protein>
<dbReference type="AlphaFoldDB" id="A0A9D4P6R0"/>
<feature type="compositionally biased region" description="Low complexity" evidence="3">
    <location>
        <begin position="80"/>
        <end position="93"/>
    </location>
</feature>
<feature type="compositionally biased region" description="Low complexity" evidence="3">
    <location>
        <begin position="374"/>
        <end position="390"/>
    </location>
</feature>
<dbReference type="InterPro" id="IPR001806">
    <property type="entry name" value="Small_GTPase"/>
</dbReference>
<keyword evidence="2" id="KW-0597">Phosphoprotein</keyword>
<dbReference type="PRINTS" id="PR00449">
    <property type="entry name" value="RASTRNSFRMNG"/>
</dbReference>
<dbReference type="InterPro" id="IPR027417">
    <property type="entry name" value="P-loop_NTPase"/>
</dbReference>
<dbReference type="SUPFAM" id="SSF52540">
    <property type="entry name" value="P-loop containing nucleoside triphosphate hydrolases"/>
    <property type="match status" value="1"/>
</dbReference>
<proteinExistence type="inferred from homology"/>
<dbReference type="PROSITE" id="PS51421">
    <property type="entry name" value="RAS"/>
    <property type="match status" value="1"/>
</dbReference>
<feature type="compositionally biased region" description="Polar residues" evidence="3">
    <location>
        <begin position="94"/>
        <end position="109"/>
    </location>
</feature>
<feature type="compositionally biased region" description="Basic residues" evidence="3">
    <location>
        <begin position="363"/>
        <end position="373"/>
    </location>
</feature>
<feature type="region of interest" description="Disordered" evidence="3">
    <location>
        <begin position="63"/>
        <end position="109"/>
    </location>
</feature>
<dbReference type="Proteomes" id="UP000828236">
    <property type="component" value="Unassembled WGS sequence"/>
</dbReference>
<dbReference type="GO" id="GO:0005525">
    <property type="term" value="F:GTP binding"/>
    <property type="evidence" value="ECO:0007669"/>
    <property type="project" value="InterPro"/>
</dbReference>
<name>A0A9D4P6R0_DERFA</name>
<dbReference type="EMBL" id="SDOV01000001">
    <property type="protein sequence ID" value="KAH7644659.1"/>
    <property type="molecule type" value="Genomic_DNA"/>
</dbReference>
<dbReference type="Pfam" id="PF00071">
    <property type="entry name" value="Ras"/>
    <property type="match status" value="1"/>
</dbReference>
<sequence length="390" mass="45909">MMKNHQSQQQEQQMKINCRKYPIITTNNNQNINLTINGHHDEENQFEEQSLNSVKKFVRTNNLSSNHHGKQQPTSKKMITKTTTGNHRTATRTQSFNNNHDLRGSFSSGTSLTTDQTIIGYGKSMDKKRFKSKRNKNGKIPYNHRFYLIKQQNYPPLYLDNSCNRKRIYRIIILGYPNVGKSSLIKQFRMHLQQTSETSSFNPANCNEMNDNLNLFIHFLELDSMIEFDMNNDYNCAYHSQRILKSQHQQQRQSSIIIDYQPDVYLIMFSVNDRESFNHVRKALIDIQRWDDVENKIIIIVANKCDLERSRCVNRKEARELATENNCKYIEISCTISHNIDTLLEGIGAQITLKNEQEFNHNQQHHQNHHHNHNNSNYPQQQQQQNRIGN</sequence>
<dbReference type="Gene3D" id="3.40.50.300">
    <property type="entry name" value="P-loop containing nucleotide triphosphate hydrolases"/>
    <property type="match status" value="1"/>
</dbReference>
<comment type="similarity">
    <text evidence="1">Belongs to the small GTPase superfamily. RGK family.</text>
</comment>
<dbReference type="SMART" id="SM00173">
    <property type="entry name" value="RAS"/>
    <property type="match status" value="1"/>
</dbReference>
<dbReference type="PANTHER" id="PTHR45775">
    <property type="entry name" value="RAD, GEM/KIR FAMILY MEMBER 2, ISOFORM C"/>
    <property type="match status" value="1"/>
</dbReference>
<feature type="compositionally biased region" description="Polar residues" evidence="3">
    <location>
        <begin position="63"/>
        <end position="77"/>
    </location>
</feature>